<feature type="domain" description="AIG1-type G" evidence="4">
    <location>
        <begin position="14"/>
        <end position="209"/>
    </location>
</feature>
<protein>
    <recommendedName>
        <fullName evidence="4">AIG1-type G domain-containing protein</fullName>
    </recommendedName>
</protein>
<dbReference type="InterPro" id="IPR027417">
    <property type="entry name" value="P-loop_NTPase"/>
</dbReference>
<sequence>MSDSSKKEVDILLPAELRIVLLGMVGVGKSSSGNKILGQENLFDSKPGLSAVTEKCQKKTGNINNQNLVVVDTPGLLSIDKTEEEILREIKTSINLAEPGPHVFLIVLSVKEKYTKKEEDMVKSICDTFGKNTMDYTMVLFTHGEEGTKIEDFFSGNKNLHKLIKKCKYGYHLLDSRPEQVPELLKKINDKVQAAEGRYYTAEMLQEAETALQQQTVH</sequence>
<dbReference type="InterPro" id="IPR006703">
    <property type="entry name" value="G_AIG1"/>
</dbReference>
<dbReference type="PROSITE" id="PS51720">
    <property type="entry name" value="G_AIG1"/>
    <property type="match status" value="1"/>
</dbReference>
<keyword evidence="2" id="KW-0547">Nucleotide-binding</keyword>
<gene>
    <name evidence="5" type="ORF">PFLUV_G00184090</name>
</gene>
<dbReference type="GO" id="GO:0005525">
    <property type="term" value="F:GTP binding"/>
    <property type="evidence" value="ECO:0007669"/>
    <property type="project" value="UniProtKB-KW"/>
</dbReference>
<evidence type="ECO:0000256" key="1">
    <source>
        <dbReference type="ARBA" id="ARBA00008535"/>
    </source>
</evidence>
<dbReference type="Proteomes" id="UP000465112">
    <property type="component" value="Chromosome 15"/>
</dbReference>
<dbReference type="Pfam" id="PF04548">
    <property type="entry name" value="AIG1"/>
    <property type="match status" value="1"/>
</dbReference>
<dbReference type="FunFam" id="3.40.50.300:FF:000366">
    <property type="entry name" value="GTPase, IMAP family member 2"/>
    <property type="match status" value="1"/>
</dbReference>
<organism evidence="5 6">
    <name type="scientific">Perca fluviatilis</name>
    <name type="common">European perch</name>
    <dbReference type="NCBI Taxonomy" id="8168"/>
    <lineage>
        <taxon>Eukaryota</taxon>
        <taxon>Metazoa</taxon>
        <taxon>Chordata</taxon>
        <taxon>Craniata</taxon>
        <taxon>Vertebrata</taxon>
        <taxon>Euteleostomi</taxon>
        <taxon>Actinopterygii</taxon>
        <taxon>Neopterygii</taxon>
        <taxon>Teleostei</taxon>
        <taxon>Neoteleostei</taxon>
        <taxon>Acanthomorphata</taxon>
        <taxon>Eupercaria</taxon>
        <taxon>Perciformes</taxon>
        <taxon>Percoidei</taxon>
        <taxon>Percidae</taxon>
        <taxon>Percinae</taxon>
        <taxon>Perca</taxon>
    </lineage>
</organism>
<proteinExistence type="inferred from homology"/>
<dbReference type="SUPFAM" id="SSF52540">
    <property type="entry name" value="P-loop containing nucleoside triphosphate hydrolases"/>
    <property type="match status" value="1"/>
</dbReference>
<dbReference type="PANTHER" id="PTHR10903:SF112">
    <property type="entry name" value="SI:CH211-113E8.5"/>
    <property type="match status" value="1"/>
</dbReference>
<evidence type="ECO:0000259" key="4">
    <source>
        <dbReference type="PROSITE" id="PS51720"/>
    </source>
</evidence>
<dbReference type="Gene3D" id="3.40.50.300">
    <property type="entry name" value="P-loop containing nucleotide triphosphate hydrolases"/>
    <property type="match status" value="1"/>
</dbReference>
<dbReference type="InterPro" id="IPR045058">
    <property type="entry name" value="GIMA/IAN/Toc"/>
</dbReference>
<evidence type="ECO:0000313" key="6">
    <source>
        <dbReference type="Proteomes" id="UP000465112"/>
    </source>
</evidence>
<comment type="similarity">
    <text evidence="1">Belongs to the TRAFAC class TrmE-Era-EngA-EngB-Septin-like GTPase superfamily. AIG1/Toc34/Toc159-like paraseptin GTPase family. IAN subfamily.</text>
</comment>
<dbReference type="AlphaFoldDB" id="A0A6A5EH78"/>
<keyword evidence="3" id="KW-0342">GTP-binding</keyword>
<accession>A0A6A5EH78</accession>
<name>A0A6A5EH78_PERFL</name>
<evidence type="ECO:0000256" key="2">
    <source>
        <dbReference type="ARBA" id="ARBA00022741"/>
    </source>
</evidence>
<keyword evidence="6" id="KW-1185">Reference proteome</keyword>
<dbReference type="EMBL" id="VHII01000015">
    <property type="protein sequence ID" value="KAF1380180.1"/>
    <property type="molecule type" value="Genomic_DNA"/>
</dbReference>
<dbReference type="PANTHER" id="PTHR10903">
    <property type="entry name" value="GTPASE, IMAP FAMILY MEMBER-RELATED"/>
    <property type="match status" value="1"/>
</dbReference>
<reference evidence="5 6" key="1">
    <citation type="submission" date="2019-06" db="EMBL/GenBank/DDBJ databases">
        <title>A chromosome-scale genome assembly of the European perch, Perca fluviatilis.</title>
        <authorList>
            <person name="Roques C."/>
            <person name="Zahm M."/>
            <person name="Cabau C."/>
            <person name="Klopp C."/>
            <person name="Bouchez O."/>
            <person name="Donnadieu C."/>
            <person name="Kuhl H."/>
            <person name="Gislard M."/>
            <person name="Guendouz S."/>
            <person name="Journot L."/>
            <person name="Haffray P."/>
            <person name="Bestin A."/>
            <person name="Morvezen R."/>
            <person name="Feron R."/>
            <person name="Wen M."/>
            <person name="Jouanno E."/>
            <person name="Herpin A."/>
            <person name="Schartl M."/>
            <person name="Postlethwait J."/>
            <person name="Schaerlinger B."/>
            <person name="Chardard D."/>
            <person name="Lecocq T."/>
            <person name="Poncet C."/>
            <person name="Jaffrelo L."/>
            <person name="Lampietro C."/>
            <person name="Guiguen Y."/>
        </authorList>
    </citation>
    <scope>NUCLEOTIDE SEQUENCE [LARGE SCALE GENOMIC DNA]</scope>
    <source>
        <tissue evidence="5">Blood</tissue>
    </source>
</reference>
<evidence type="ECO:0000256" key="3">
    <source>
        <dbReference type="ARBA" id="ARBA00023134"/>
    </source>
</evidence>
<comment type="caution">
    <text evidence="5">The sequence shown here is derived from an EMBL/GenBank/DDBJ whole genome shotgun (WGS) entry which is preliminary data.</text>
</comment>
<evidence type="ECO:0000313" key="5">
    <source>
        <dbReference type="EMBL" id="KAF1380180.1"/>
    </source>
</evidence>